<reference evidence="2" key="3">
    <citation type="submission" date="2015-04" db="UniProtKB">
        <authorList>
            <consortium name="EnsemblPlants"/>
        </authorList>
    </citation>
    <scope>IDENTIFICATION</scope>
</reference>
<protein>
    <submittedName>
        <fullName evidence="2">Uncharacterized protein</fullName>
    </submittedName>
</protein>
<accession>A0A0D9WEB0</accession>
<feature type="transmembrane region" description="Helical" evidence="1">
    <location>
        <begin position="30"/>
        <end position="54"/>
    </location>
</feature>
<reference evidence="2 3" key="1">
    <citation type="submission" date="2012-08" db="EMBL/GenBank/DDBJ databases">
        <title>Oryza genome evolution.</title>
        <authorList>
            <person name="Wing R.A."/>
        </authorList>
    </citation>
    <scope>NUCLEOTIDE SEQUENCE</scope>
</reference>
<keyword evidence="3" id="KW-1185">Reference proteome</keyword>
<feature type="transmembrane region" description="Helical" evidence="1">
    <location>
        <begin position="92"/>
        <end position="109"/>
    </location>
</feature>
<reference evidence="3" key="2">
    <citation type="submission" date="2013-12" db="EMBL/GenBank/DDBJ databases">
        <authorList>
            <person name="Yu Y."/>
            <person name="Lee S."/>
            <person name="de Baynast K."/>
            <person name="Wissotski M."/>
            <person name="Liu L."/>
            <person name="Talag J."/>
            <person name="Goicoechea J."/>
            <person name="Angelova A."/>
            <person name="Jetty R."/>
            <person name="Kudrna D."/>
            <person name="Golser W."/>
            <person name="Rivera L."/>
            <person name="Zhang J."/>
            <person name="Wing R."/>
        </authorList>
    </citation>
    <scope>NUCLEOTIDE SEQUENCE</scope>
</reference>
<name>A0A0D9WEB0_9ORYZ</name>
<dbReference type="Gramene" id="LPERR05G07150.1">
    <property type="protein sequence ID" value="LPERR05G07150.1"/>
    <property type="gene ID" value="LPERR05G07150"/>
</dbReference>
<dbReference type="AlphaFoldDB" id="A0A0D9WEB0"/>
<keyword evidence="1" id="KW-0812">Transmembrane</keyword>
<evidence type="ECO:0000256" key="1">
    <source>
        <dbReference type="SAM" id="Phobius"/>
    </source>
</evidence>
<dbReference type="Proteomes" id="UP000032180">
    <property type="component" value="Chromosome 5"/>
</dbReference>
<dbReference type="EnsemblPlants" id="LPERR05G07150.1">
    <property type="protein sequence ID" value="LPERR05G07150.1"/>
    <property type="gene ID" value="LPERR05G07150"/>
</dbReference>
<sequence length="113" mass="12050">MDANLLSPTCIRLFVSSVMAKIIGGRHDPVFAAYSTASMLVRVLYFCAMRAVALAPAGPGRQRRRATVVALAVALTSLVQLLVYRAADPRSMALATWAVNAVFLVAFASPRVA</sequence>
<keyword evidence="1" id="KW-1133">Transmembrane helix</keyword>
<dbReference type="HOGENOM" id="CLU_171358_0_0_1"/>
<evidence type="ECO:0000313" key="3">
    <source>
        <dbReference type="Proteomes" id="UP000032180"/>
    </source>
</evidence>
<proteinExistence type="predicted"/>
<keyword evidence="1" id="KW-0472">Membrane</keyword>
<organism evidence="2 3">
    <name type="scientific">Leersia perrieri</name>
    <dbReference type="NCBI Taxonomy" id="77586"/>
    <lineage>
        <taxon>Eukaryota</taxon>
        <taxon>Viridiplantae</taxon>
        <taxon>Streptophyta</taxon>
        <taxon>Embryophyta</taxon>
        <taxon>Tracheophyta</taxon>
        <taxon>Spermatophyta</taxon>
        <taxon>Magnoliopsida</taxon>
        <taxon>Liliopsida</taxon>
        <taxon>Poales</taxon>
        <taxon>Poaceae</taxon>
        <taxon>BOP clade</taxon>
        <taxon>Oryzoideae</taxon>
        <taxon>Oryzeae</taxon>
        <taxon>Oryzinae</taxon>
        <taxon>Leersia</taxon>
    </lineage>
</organism>
<evidence type="ECO:0000313" key="2">
    <source>
        <dbReference type="EnsemblPlants" id="LPERR05G07150.1"/>
    </source>
</evidence>
<feature type="transmembrane region" description="Helical" evidence="1">
    <location>
        <begin position="66"/>
        <end position="86"/>
    </location>
</feature>